<keyword evidence="2" id="KW-0333">Golgi apparatus</keyword>
<dbReference type="Pfam" id="PF05719">
    <property type="entry name" value="GPP34"/>
    <property type="match status" value="2"/>
</dbReference>
<keyword evidence="4" id="KW-0472">Membrane</keyword>
<sequence length="182" mass="19491">MDRLPLHQDLYLIAHDQSGRPLIHQSSLALGLAGAALLDLLLAGRAAPADPRSELKRAVADGVYDRTREGLLGSGVLVRVSRRRMGVLPYTRYELADIASIVRASSGVRSAVEGWKPPDARCAGLCGLVAVLRLEAELYLDQPGNRLVTRLREIAAAAGPPVPELVEIVDTLVAEAAVAVYR</sequence>
<reference evidence="5 6" key="1">
    <citation type="submission" date="2020-08" db="EMBL/GenBank/DDBJ databases">
        <title>Sequencing the genomes of 1000 actinobacteria strains.</title>
        <authorList>
            <person name="Klenk H.-P."/>
        </authorList>
    </citation>
    <scope>NUCLEOTIDE SEQUENCE [LARGE SCALE GENOMIC DNA]</scope>
    <source>
        <strain evidence="5 6">DSM 43768</strain>
    </source>
</reference>
<keyword evidence="3" id="KW-0446">Lipid-binding</keyword>
<keyword evidence="6" id="KW-1185">Reference proteome</keyword>
<dbReference type="GO" id="GO:0005737">
    <property type="term" value="C:cytoplasm"/>
    <property type="evidence" value="ECO:0007669"/>
    <property type="project" value="UniProtKB-ARBA"/>
</dbReference>
<evidence type="ECO:0000256" key="1">
    <source>
        <dbReference type="ARBA" id="ARBA00004255"/>
    </source>
</evidence>
<dbReference type="InterPro" id="IPR008628">
    <property type="entry name" value="GPP34-like"/>
</dbReference>
<dbReference type="GO" id="GO:0070273">
    <property type="term" value="F:phosphatidylinositol-4-phosphate binding"/>
    <property type="evidence" value="ECO:0007669"/>
    <property type="project" value="InterPro"/>
</dbReference>
<evidence type="ECO:0000313" key="6">
    <source>
        <dbReference type="Proteomes" id="UP000565579"/>
    </source>
</evidence>
<accession>A0A7X0P2K5</accession>
<evidence type="ECO:0000313" key="5">
    <source>
        <dbReference type="EMBL" id="MBB6554120.1"/>
    </source>
</evidence>
<evidence type="ECO:0000256" key="3">
    <source>
        <dbReference type="ARBA" id="ARBA00023121"/>
    </source>
</evidence>
<dbReference type="Gene3D" id="1.10.3630.10">
    <property type="entry name" value="yeast vps74-n-term truncation variant domain like"/>
    <property type="match status" value="2"/>
</dbReference>
<evidence type="ECO:0008006" key="7">
    <source>
        <dbReference type="Google" id="ProtNLM"/>
    </source>
</evidence>
<name>A0A7X0P2K5_9ACTN</name>
<dbReference type="EMBL" id="JACHMI010000001">
    <property type="protein sequence ID" value="MBB6554120.1"/>
    <property type="molecule type" value="Genomic_DNA"/>
</dbReference>
<dbReference type="RefSeq" id="WP_185108744.1">
    <property type="nucleotide sequence ID" value="NZ_BAAAXY010000052.1"/>
</dbReference>
<comment type="caution">
    <text evidence="5">The sequence shown here is derived from an EMBL/GenBank/DDBJ whole genome shotgun (WGS) entry which is preliminary data.</text>
</comment>
<evidence type="ECO:0000256" key="4">
    <source>
        <dbReference type="ARBA" id="ARBA00023136"/>
    </source>
</evidence>
<evidence type="ECO:0000256" key="2">
    <source>
        <dbReference type="ARBA" id="ARBA00023034"/>
    </source>
</evidence>
<proteinExistence type="predicted"/>
<organism evidence="5 6">
    <name type="scientific">Nonomuraea rubra</name>
    <dbReference type="NCBI Taxonomy" id="46180"/>
    <lineage>
        <taxon>Bacteria</taxon>
        <taxon>Bacillati</taxon>
        <taxon>Actinomycetota</taxon>
        <taxon>Actinomycetes</taxon>
        <taxon>Streptosporangiales</taxon>
        <taxon>Streptosporangiaceae</taxon>
        <taxon>Nonomuraea</taxon>
    </lineage>
</organism>
<dbReference type="AlphaFoldDB" id="A0A7X0P2K5"/>
<dbReference type="Proteomes" id="UP000565579">
    <property type="component" value="Unassembled WGS sequence"/>
</dbReference>
<protein>
    <recommendedName>
        <fullName evidence="7">GPP34 family phosphoprotein</fullName>
    </recommendedName>
</protein>
<dbReference type="GO" id="GO:0012505">
    <property type="term" value="C:endomembrane system"/>
    <property type="evidence" value="ECO:0007669"/>
    <property type="project" value="UniProtKB-ARBA"/>
</dbReference>
<gene>
    <name evidence="5" type="ORF">HD593_008915</name>
</gene>
<comment type="subcellular location">
    <subcellularLocation>
        <location evidence="1">Golgi apparatus membrane</location>
        <topology evidence="1">Peripheral membrane protein</topology>
        <orientation evidence="1">Cytoplasmic side</orientation>
    </subcellularLocation>
</comment>
<dbReference type="InterPro" id="IPR038261">
    <property type="entry name" value="GPP34-like_sf"/>
</dbReference>